<dbReference type="EMBL" id="MGHL01000015">
    <property type="protein sequence ID" value="OGM68979.1"/>
    <property type="molecule type" value="Genomic_DNA"/>
</dbReference>
<reference evidence="3 4" key="1">
    <citation type="journal article" date="2016" name="Nat. Commun.">
        <title>Thousands of microbial genomes shed light on interconnected biogeochemical processes in an aquifer system.</title>
        <authorList>
            <person name="Anantharaman K."/>
            <person name="Brown C.T."/>
            <person name="Hug L.A."/>
            <person name="Sharon I."/>
            <person name="Castelle C.J."/>
            <person name="Probst A.J."/>
            <person name="Thomas B.C."/>
            <person name="Singh A."/>
            <person name="Wilkins M.J."/>
            <person name="Karaoz U."/>
            <person name="Brodie E.L."/>
            <person name="Williams K.H."/>
            <person name="Hubbard S.S."/>
            <person name="Banfield J.F."/>
        </authorList>
    </citation>
    <scope>NUCLEOTIDE SEQUENCE [LARGE SCALE GENOMIC DNA]</scope>
</reference>
<evidence type="ECO:0000313" key="4">
    <source>
        <dbReference type="Proteomes" id="UP000178429"/>
    </source>
</evidence>
<evidence type="ECO:0000256" key="2">
    <source>
        <dbReference type="ARBA" id="ARBA00022833"/>
    </source>
</evidence>
<protein>
    <recommendedName>
        <fullName evidence="5">Peptidase M20 dimerisation domain-containing protein</fullName>
    </recommendedName>
</protein>
<sequence>MTKSGLLKLTSKLVGIRSEYPNEQEIGMFLLLYLKKAGFEVLTQNISRRRFNILATKGQGKKAVMFYGHLDTVPLSKKSEWETNPFKLTKKDGKLYGLGASDMKGGIAAFLEATKNTNTYVKIFLAVDEENISEGAWKAVQKKSDFFKDVVLVISAEPNLGNGLNSLATGRTGRSLYEINFVGKPEHIIRYRNAVDAIEKLVNFGSVLYSKREKMFKSHTSVAQLRKVEGESVGMSVCGEAKAEVEVLLDHEDSVKNVLAILRSLTKEEVKVKPRKTPYLEGYKFDKFPYQEEIVGVIRKYTGRKIKLYTRKSVGDDNVLATLKIPIITWGADGGNEHKPNEYIESDSLVVLTKMYQEFLHSI</sequence>
<dbReference type="Gene3D" id="3.40.630.10">
    <property type="entry name" value="Zn peptidases"/>
    <property type="match status" value="2"/>
</dbReference>
<accession>A0A1F8BZJ2</accession>
<name>A0A1F8BZJ2_9BACT</name>
<gene>
    <name evidence="3" type="ORF">A2975_02245</name>
</gene>
<dbReference type="PROSITE" id="PS00758">
    <property type="entry name" value="ARGE_DAPE_CPG2_1"/>
    <property type="match status" value="1"/>
</dbReference>
<dbReference type="AlphaFoldDB" id="A0A1F8BZJ2"/>
<keyword evidence="2" id="KW-0862">Zinc</keyword>
<organism evidence="3 4">
    <name type="scientific">Candidatus Woesebacteria bacterium RIFCSPLOWO2_01_FULL_44_14</name>
    <dbReference type="NCBI Taxonomy" id="1802525"/>
    <lineage>
        <taxon>Bacteria</taxon>
        <taxon>Candidatus Woeseibacteriota</taxon>
    </lineage>
</organism>
<proteinExistence type="predicted"/>
<dbReference type="InterPro" id="IPR001261">
    <property type="entry name" value="ArgE/DapE_CS"/>
</dbReference>
<dbReference type="SUPFAM" id="SSF53187">
    <property type="entry name" value="Zn-dependent exopeptidases"/>
    <property type="match status" value="1"/>
</dbReference>
<evidence type="ECO:0008006" key="5">
    <source>
        <dbReference type="Google" id="ProtNLM"/>
    </source>
</evidence>
<dbReference type="Proteomes" id="UP000178429">
    <property type="component" value="Unassembled WGS sequence"/>
</dbReference>
<dbReference type="InterPro" id="IPR002933">
    <property type="entry name" value="Peptidase_M20"/>
</dbReference>
<evidence type="ECO:0000256" key="1">
    <source>
        <dbReference type="ARBA" id="ARBA00022801"/>
    </source>
</evidence>
<dbReference type="PANTHER" id="PTHR43808">
    <property type="entry name" value="ACETYLORNITHINE DEACETYLASE"/>
    <property type="match status" value="1"/>
</dbReference>
<keyword evidence="1" id="KW-0378">Hydrolase</keyword>
<comment type="caution">
    <text evidence="3">The sequence shown here is derived from an EMBL/GenBank/DDBJ whole genome shotgun (WGS) entry which is preliminary data.</text>
</comment>
<evidence type="ECO:0000313" key="3">
    <source>
        <dbReference type="EMBL" id="OGM68979.1"/>
    </source>
</evidence>
<dbReference type="Pfam" id="PF01546">
    <property type="entry name" value="Peptidase_M20"/>
    <property type="match status" value="1"/>
</dbReference>
<dbReference type="GO" id="GO:0016787">
    <property type="term" value="F:hydrolase activity"/>
    <property type="evidence" value="ECO:0007669"/>
    <property type="project" value="UniProtKB-KW"/>
</dbReference>
<dbReference type="STRING" id="1802525.A2975_02245"/>
<dbReference type="InterPro" id="IPR050072">
    <property type="entry name" value="Peptidase_M20A"/>
</dbReference>